<evidence type="ECO:0000256" key="2">
    <source>
        <dbReference type="ARBA" id="ARBA00023002"/>
    </source>
</evidence>
<keyword evidence="2" id="KW-0560">Oxidoreductase</keyword>
<feature type="domain" description="Ketoreductase" evidence="4">
    <location>
        <begin position="9"/>
        <end position="180"/>
    </location>
</feature>
<dbReference type="InterPro" id="IPR002347">
    <property type="entry name" value="SDR_fam"/>
</dbReference>
<dbReference type="PANTHER" id="PTHR24321:SF8">
    <property type="entry name" value="ESTRADIOL 17-BETA-DEHYDROGENASE 8-RELATED"/>
    <property type="match status" value="1"/>
</dbReference>
<proteinExistence type="inferred from homology"/>
<accession>A0A562E4R1</accession>
<dbReference type="GO" id="GO:0016491">
    <property type="term" value="F:oxidoreductase activity"/>
    <property type="evidence" value="ECO:0007669"/>
    <property type="project" value="UniProtKB-KW"/>
</dbReference>
<dbReference type="PRINTS" id="PR00081">
    <property type="entry name" value="GDHRDH"/>
</dbReference>
<evidence type="ECO:0000256" key="1">
    <source>
        <dbReference type="ARBA" id="ARBA00006484"/>
    </source>
</evidence>
<dbReference type="Gene3D" id="3.40.50.720">
    <property type="entry name" value="NAD(P)-binding Rossmann-like Domain"/>
    <property type="match status" value="1"/>
</dbReference>
<evidence type="ECO:0000259" key="4">
    <source>
        <dbReference type="SMART" id="SM00822"/>
    </source>
</evidence>
<evidence type="ECO:0000313" key="6">
    <source>
        <dbReference type="Proteomes" id="UP000317573"/>
    </source>
</evidence>
<dbReference type="Proteomes" id="UP000317573">
    <property type="component" value="Unassembled WGS sequence"/>
</dbReference>
<keyword evidence="3" id="KW-0520">NAD</keyword>
<dbReference type="InterPro" id="IPR057326">
    <property type="entry name" value="KR_dom"/>
</dbReference>
<name>A0A562E4R1_RHORH</name>
<evidence type="ECO:0000313" key="5">
    <source>
        <dbReference type="EMBL" id="TWH17046.1"/>
    </source>
</evidence>
<dbReference type="SMART" id="SM00822">
    <property type="entry name" value="PKS_KR"/>
    <property type="match status" value="1"/>
</dbReference>
<dbReference type="EMBL" id="VLJT01000017">
    <property type="protein sequence ID" value="TWH17046.1"/>
    <property type="molecule type" value="Genomic_DNA"/>
</dbReference>
<dbReference type="Pfam" id="PF13561">
    <property type="entry name" value="adh_short_C2"/>
    <property type="match status" value="1"/>
</dbReference>
<sequence>MSEPSLGSGSVVVTGGTGGLGTAVTERLLASGSRVVVPWYDEAEADRLTPHPDLVLVKADLSDENDVERVLGLATADESRPLTGLVNLVGGFHSGSRVHETPVEVLDAQLSLNLRIAYLVTQAALPELIRRGGGSVVCIGSAAATRPFPGAAGYIASKAAVAALVQSMAVEYAPDAIRVNGLVPSMIDTPANRSAMPNADTSSWARPADIADVITFLLSDASRSVTGALIPVTGTTSDR</sequence>
<dbReference type="PANTHER" id="PTHR24321">
    <property type="entry name" value="DEHYDROGENASES, SHORT CHAIN"/>
    <property type="match status" value="1"/>
</dbReference>
<dbReference type="InterPro" id="IPR036291">
    <property type="entry name" value="NAD(P)-bd_dom_sf"/>
</dbReference>
<comment type="similarity">
    <text evidence="1">Belongs to the short-chain dehydrogenases/reductases (SDR) family.</text>
</comment>
<protein>
    <submittedName>
        <fullName evidence="5">NAD(P)-dependent dehydrogenase (Short-subunit alcohol dehydrogenase family)</fullName>
    </submittedName>
</protein>
<dbReference type="SUPFAM" id="SSF51735">
    <property type="entry name" value="NAD(P)-binding Rossmann-fold domains"/>
    <property type="match status" value="1"/>
</dbReference>
<dbReference type="RefSeq" id="WP_088898554.1">
    <property type="nucleotide sequence ID" value="NZ_VLJT01000017.1"/>
</dbReference>
<evidence type="ECO:0000256" key="3">
    <source>
        <dbReference type="ARBA" id="ARBA00023027"/>
    </source>
</evidence>
<gene>
    <name evidence="5" type="ORF">L618_000200001270</name>
</gene>
<dbReference type="AlphaFoldDB" id="A0A562E4R1"/>
<reference evidence="5 6" key="1">
    <citation type="submission" date="2019-07" db="EMBL/GenBank/DDBJ databases">
        <title>Genome sequencing of lignin-degrading bacterial isolates.</title>
        <authorList>
            <person name="Gladden J."/>
        </authorList>
    </citation>
    <scope>NUCLEOTIDE SEQUENCE [LARGE SCALE GENOMIC DNA]</scope>
    <source>
        <strain evidence="5 6">J45</strain>
    </source>
</reference>
<dbReference type="CDD" id="cd05233">
    <property type="entry name" value="SDR_c"/>
    <property type="match status" value="1"/>
</dbReference>
<comment type="caution">
    <text evidence="5">The sequence shown here is derived from an EMBL/GenBank/DDBJ whole genome shotgun (WGS) entry which is preliminary data.</text>
</comment>
<organism evidence="5 6">
    <name type="scientific">Rhodococcus rhodochrous J45</name>
    <dbReference type="NCBI Taxonomy" id="935266"/>
    <lineage>
        <taxon>Bacteria</taxon>
        <taxon>Bacillati</taxon>
        <taxon>Actinomycetota</taxon>
        <taxon>Actinomycetes</taxon>
        <taxon>Mycobacteriales</taxon>
        <taxon>Nocardiaceae</taxon>
        <taxon>Rhodococcus</taxon>
    </lineage>
</organism>